<dbReference type="EMBL" id="JACOOH010000009">
    <property type="protein sequence ID" value="MBC5623282.1"/>
    <property type="molecule type" value="Genomic_DNA"/>
</dbReference>
<evidence type="ECO:0000313" key="1">
    <source>
        <dbReference type="EMBL" id="MBC5623282.1"/>
    </source>
</evidence>
<dbReference type="RefSeq" id="WP_186978361.1">
    <property type="nucleotide sequence ID" value="NZ_JACOOH010000009.1"/>
</dbReference>
<protein>
    <recommendedName>
        <fullName evidence="3">Carboxypeptidase-like regulatory domain-containing protein</fullName>
    </recommendedName>
</protein>
<name>A0ABR7D5P0_9BACT</name>
<reference evidence="1 2" key="1">
    <citation type="submission" date="2020-08" db="EMBL/GenBank/DDBJ databases">
        <title>Genome public.</title>
        <authorList>
            <person name="Liu C."/>
            <person name="Sun Q."/>
        </authorList>
    </citation>
    <scope>NUCLEOTIDE SEQUENCE [LARGE SCALE GENOMIC DNA]</scope>
    <source>
        <strain evidence="1 2">NSJ-56</strain>
    </source>
</reference>
<organism evidence="1 2">
    <name type="scientific">Butyricimonas hominis</name>
    <dbReference type="NCBI Taxonomy" id="2763032"/>
    <lineage>
        <taxon>Bacteria</taxon>
        <taxon>Pseudomonadati</taxon>
        <taxon>Bacteroidota</taxon>
        <taxon>Bacteroidia</taxon>
        <taxon>Bacteroidales</taxon>
        <taxon>Odoribacteraceae</taxon>
        <taxon>Butyricimonas</taxon>
    </lineage>
</organism>
<evidence type="ECO:0000313" key="2">
    <source>
        <dbReference type="Proteomes" id="UP000646484"/>
    </source>
</evidence>
<evidence type="ECO:0008006" key="3">
    <source>
        <dbReference type="Google" id="ProtNLM"/>
    </source>
</evidence>
<keyword evidence="2" id="KW-1185">Reference proteome</keyword>
<comment type="caution">
    <text evidence="1">The sequence shown here is derived from an EMBL/GenBank/DDBJ whole genome shotgun (WGS) entry which is preliminary data.</text>
</comment>
<dbReference type="Proteomes" id="UP000646484">
    <property type="component" value="Unassembled WGS sequence"/>
</dbReference>
<gene>
    <name evidence="1" type="ORF">H8S64_19475</name>
</gene>
<accession>A0ABR7D5P0</accession>
<proteinExistence type="predicted"/>
<sequence length="224" mass="25582">MRGHSLFILLIFLCLGLRGQDTNDRDIFVTGVICDRDSVQPLPDAIYRFGQEVRGVDNQGRFSVHVKVGDTLYFSHVGFEPVRIVVSDTLKKDDYLLGIFMVRDTIQLAEVVVLPRFFMEDFKMDSDLITAHNNMKGAVNAASRPVKEMDREMNQKMVISDLARKVEMKGMVDVKLGIGTQSYTALKGLMRSRRMADKGKVIRAQEIDLLKKIFYIEKREKTDN</sequence>